<evidence type="ECO:0000313" key="6">
    <source>
        <dbReference type="EMBL" id="GAA4244837.1"/>
    </source>
</evidence>
<sequence>MKKLLQPFAILCVIFCLISCETEVVDTNNNGQNDDPELNDAIFKTENFGESTTGNFIGIVKDESGNEISDVQIMIGNSAAFTDVNGVFIINDADVYENFAYIKAQKEGYINGSRVVIPKVNGVNKVDIVLLEKEVTARVSSGVASQVSLPNGAQVDFSGDFITAQGDPYEGDVDVVVNYLDPTLRSTFSEMPGRLFAQTEANDARILETYGMISVNLFSPSGDALNIDEDSPSTIYLPVAPDQTSIAPETIPLWYFDEVQGYWKEEGQAVKTGNKYVGSVSHFTWWNCDLPLDFVELCFSIEPDSNASSTLYYVSIERAINNQTVYSGNINSSDLECGLIPENEELIMSIYGVSGSCNSQLIHSETVGGYATDASLNVSFTEEYTAASLTGVVTNCDGNPLTNGYVYIDEQNVFSITDGTIDIGVVTCAATQMISVVVFDYDTNQWVTVEDVMIDNQNINLGTLNTCGDTGGTYDGNVILSNQNEVNNFGIFGYTSIDGSLQIVGYNGASDITDLTPLSSIENIESVLAIENNPNLQSLDGLNGITSVAELRINVNPSLTSISALENLVEVGNVSISSNELLNSLSGLGGITNANNVVVDNNNSLISLAGLESLTSAYDVSIRNNAVLTSISELGNLTVANRIEVYGHPLLASLQGLNQITTLDRLRISYNDALTDLSGLNNLSSVNLFFIGANDALTSLSGLDNLIDVTGVNIGRDLAFDVIDVAPNQNLADFCALQNLFTNGTYQEESSGPFLIYGVFIENNAFNPTVQDIVDGNCSL</sequence>
<dbReference type="SUPFAM" id="SSF52058">
    <property type="entry name" value="L domain-like"/>
    <property type="match status" value="1"/>
</dbReference>
<accession>A0ABP8CY78</accession>
<evidence type="ECO:0000256" key="4">
    <source>
        <dbReference type="ARBA" id="ARBA00022729"/>
    </source>
</evidence>
<proteinExistence type="predicted"/>
<evidence type="ECO:0000256" key="5">
    <source>
        <dbReference type="ARBA" id="ARBA00023180"/>
    </source>
</evidence>
<dbReference type="SUPFAM" id="SSF49464">
    <property type="entry name" value="Carboxypeptidase regulatory domain-like"/>
    <property type="match status" value="1"/>
</dbReference>
<dbReference type="InterPro" id="IPR008969">
    <property type="entry name" value="CarboxyPept-like_regulatory"/>
</dbReference>
<dbReference type="Gene3D" id="3.80.10.10">
    <property type="entry name" value="Ribonuclease Inhibitor"/>
    <property type="match status" value="1"/>
</dbReference>
<keyword evidence="2" id="KW-0134">Cell wall</keyword>
<evidence type="ECO:0008006" key="8">
    <source>
        <dbReference type="Google" id="ProtNLM"/>
    </source>
</evidence>
<dbReference type="RefSeq" id="WP_344715157.1">
    <property type="nucleotide sequence ID" value="NZ_BAABCB010000020.1"/>
</dbReference>
<reference evidence="7" key="1">
    <citation type="journal article" date="2019" name="Int. J. Syst. Evol. Microbiol.">
        <title>The Global Catalogue of Microorganisms (GCM) 10K type strain sequencing project: providing services to taxonomists for standard genome sequencing and annotation.</title>
        <authorList>
            <consortium name="The Broad Institute Genomics Platform"/>
            <consortium name="The Broad Institute Genome Sequencing Center for Infectious Disease"/>
            <person name="Wu L."/>
            <person name="Ma J."/>
        </authorList>
    </citation>
    <scope>NUCLEOTIDE SEQUENCE [LARGE SCALE GENOMIC DNA]</scope>
    <source>
        <strain evidence="7">JCM 17633</strain>
    </source>
</reference>
<comment type="subcellular location">
    <subcellularLocation>
        <location evidence="1">Secreted</location>
        <location evidence="1">Cell wall</location>
    </subcellularLocation>
</comment>
<dbReference type="Gene3D" id="3.80.20.20">
    <property type="entry name" value="Receptor L-domain"/>
    <property type="match status" value="1"/>
</dbReference>
<dbReference type="InterPro" id="IPR051648">
    <property type="entry name" value="CWI-Assembly_Regulator"/>
</dbReference>
<evidence type="ECO:0000256" key="3">
    <source>
        <dbReference type="ARBA" id="ARBA00022525"/>
    </source>
</evidence>
<dbReference type="PANTHER" id="PTHR31018">
    <property type="entry name" value="SPORULATION-SPECIFIC PROTEIN-RELATED"/>
    <property type="match status" value="1"/>
</dbReference>
<organism evidence="6 7">
    <name type="scientific">Winogradskyella damuponensis</name>
    <dbReference type="NCBI Taxonomy" id="943939"/>
    <lineage>
        <taxon>Bacteria</taxon>
        <taxon>Pseudomonadati</taxon>
        <taxon>Bacteroidota</taxon>
        <taxon>Flavobacteriia</taxon>
        <taxon>Flavobacteriales</taxon>
        <taxon>Flavobacteriaceae</taxon>
        <taxon>Winogradskyella</taxon>
    </lineage>
</organism>
<dbReference type="PANTHER" id="PTHR31018:SF3">
    <property type="entry name" value="RECEPTOR PROTEIN-TYROSINE KINASE"/>
    <property type="match status" value="1"/>
</dbReference>
<protein>
    <recommendedName>
        <fullName evidence="8">Carboxypeptidase regulatory-like domain-containing protein</fullName>
    </recommendedName>
</protein>
<dbReference type="EMBL" id="BAABCB010000020">
    <property type="protein sequence ID" value="GAA4244837.1"/>
    <property type="molecule type" value="Genomic_DNA"/>
</dbReference>
<keyword evidence="7" id="KW-1185">Reference proteome</keyword>
<dbReference type="InterPro" id="IPR036941">
    <property type="entry name" value="Rcpt_L-dom_sf"/>
</dbReference>
<keyword evidence="4" id="KW-0732">Signal</keyword>
<dbReference type="Proteomes" id="UP001501682">
    <property type="component" value="Unassembled WGS sequence"/>
</dbReference>
<evidence type="ECO:0000313" key="7">
    <source>
        <dbReference type="Proteomes" id="UP001501682"/>
    </source>
</evidence>
<comment type="caution">
    <text evidence="6">The sequence shown here is derived from an EMBL/GenBank/DDBJ whole genome shotgun (WGS) entry which is preliminary data.</text>
</comment>
<keyword evidence="5" id="KW-0325">Glycoprotein</keyword>
<keyword evidence="3" id="KW-0964">Secreted</keyword>
<dbReference type="InterPro" id="IPR032675">
    <property type="entry name" value="LRR_dom_sf"/>
</dbReference>
<evidence type="ECO:0000256" key="1">
    <source>
        <dbReference type="ARBA" id="ARBA00004191"/>
    </source>
</evidence>
<evidence type="ECO:0000256" key="2">
    <source>
        <dbReference type="ARBA" id="ARBA00022512"/>
    </source>
</evidence>
<name>A0ABP8CY78_9FLAO</name>
<gene>
    <name evidence="6" type="ORF">GCM10022292_25070</name>
</gene>